<dbReference type="EMBL" id="AP013058">
    <property type="protein sequence ID" value="BAN22477.1"/>
    <property type="molecule type" value="Genomic_DNA"/>
</dbReference>
<dbReference type="PROSITE" id="PS50975">
    <property type="entry name" value="ATP_GRASP"/>
    <property type="match status" value="1"/>
</dbReference>
<evidence type="ECO:0000313" key="6">
    <source>
        <dbReference type="EMBL" id="BAN22477.1"/>
    </source>
</evidence>
<dbReference type="GO" id="GO:0005524">
    <property type="term" value="F:ATP binding"/>
    <property type="evidence" value="ECO:0007669"/>
    <property type="project" value="UniProtKB-UniRule"/>
</dbReference>
<organism evidence="6 7">
    <name type="scientific">Caballeronia insecticola</name>
    <dbReference type="NCBI Taxonomy" id="758793"/>
    <lineage>
        <taxon>Bacteria</taxon>
        <taxon>Pseudomonadati</taxon>
        <taxon>Pseudomonadota</taxon>
        <taxon>Betaproteobacteria</taxon>
        <taxon>Burkholderiales</taxon>
        <taxon>Burkholderiaceae</taxon>
        <taxon>Caballeronia</taxon>
    </lineage>
</organism>
<dbReference type="Gene3D" id="3.30.470.20">
    <property type="entry name" value="ATP-grasp fold, B domain"/>
    <property type="match status" value="1"/>
</dbReference>
<keyword evidence="2 4" id="KW-0547">Nucleotide-binding</keyword>
<evidence type="ECO:0000256" key="2">
    <source>
        <dbReference type="ARBA" id="ARBA00022741"/>
    </source>
</evidence>
<evidence type="ECO:0000256" key="1">
    <source>
        <dbReference type="ARBA" id="ARBA00022598"/>
    </source>
</evidence>
<evidence type="ECO:0000256" key="3">
    <source>
        <dbReference type="ARBA" id="ARBA00022840"/>
    </source>
</evidence>
<dbReference type="PATRIC" id="fig|758793.3.peg.724"/>
<keyword evidence="3 4" id="KW-0067">ATP-binding</keyword>
<dbReference type="GO" id="GO:0016874">
    <property type="term" value="F:ligase activity"/>
    <property type="evidence" value="ECO:0007669"/>
    <property type="project" value="UniProtKB-KW"/>
</dbReference>
<reference evidence="6 7" key="1">
    <citation type="journal article" date="2013" name="Genome Announc.">
        <title>Complete Genome Sequence of Burkholderia sp. Strain RPE64, Bacterial Symbiont of the Bean Bug Riptortus pedestris.</title>
        <authorList>
            <person name="Shibata T.F."/>
            <person name="Maeda T."/>
            <person name="Nikoh N."/>
            <person name="Yamaguchi K."/>
            <person name="Oshima K."/>
            <person name="Hattori M."/>
            <person name="Nishiyama T."/>
            <person name="Hasebe M."/>
            <person name="Fukatsu T."/>
            <person name="Kikuchi Y."/>
            <person name="Shigenobu S."/>
        </authorList>
    </citation>
    <scope>NUCLEOTIDE SEQUENCE [LARGE SCALE GENOMIC DNA]</scope>
</reference>
<dbReference type="InterPro" id="IPR013815">
    <property type="entry name" value="ATP_grasp_subdomain_1"/>
</dbReference>
<dbReference type="Pfam" id="PF13535">
    <property type="entry name" value="ATP-grasp_4"/>
    <property type="match status" value="1"/>
</dbReference>
<gene>
    <name evidence="6" type="ORF">BRPE64_ACDS07230</name>
</gene>
<dbReference type="InterPro" id="IPR005479">
    <property type="entry name" value="CPAse_ATP-bd"/>
</dbReference>
<dbReference type="InterPro" id="IPR040570">
    <property type="entry name" value="LAL_C2"/>
</dbReference>
<evidence type="ECO:0000256" key="4">
    <source>
        <dbReference type="PROSITE-ProRule" id="PRU00409"/>
    </source>
</evidence>
<dbReference type="SUPFAM" id="SSF56059">
    <property type="entry name" value="Glutathione synthetase ATP-binding domain-like"/>
    <property type="match status" value="1"/>
</dbReference>
<reference evidence="6 7" key="2">
    <citation type="journal article" date="2018" name="Int. J. Syst. Evol. Microbiol.">
        <title>Burkholderia insecticola sp. nov., a gut symbiotic bacterium of the bean bug Riptortus pedestris.</title>
        <authorList>
            <person name="Takeshita K."/>
            <person name="Tamaki H."/>
            <person name="Ohbayashi T."/>
            <person name="Meng X.-Y."/>
            <person name="Sone T."/>
            <person name="Mitani Y."/>
            <person name="Peeters C."/>
            <person name="Kikuchi Y."/>
            <person name="Vandamme P."/>
        </authorList>
    </citation>
    <scope>NUCLEOTIDE SEQUENCE [LARGE SCALE GENOMIC DNA]</scope>
    <source>
        <strain evidence="6">RPE64</strain>
    </source>
</reference>
<accession>R4WX34</accession>
<keyword evidence="1" id="KW-0436">Ligase</keyword>
<protein>
    <recommendedName>
        <fullName evidence="5">ATP-grasp domain-containing protein</fullName>
    </recommendedName>
</protein>
<keyword evidence="7" id="KW-1185">Reference proteome</keyword>
<dbReference type="STRING" id="758793.BRPE64_ACDS07230"/>
<dbReference type="Proteomes" id="UP000013966">
    <property type="component" value="Chromosome 1"/>
</dbReference>
<evidence type="ECO:0000313" key="7">
    <source>
        <dbReference type="Proteomes" id="UP000013966"/>
    </source>
</evidence>
<dbReference type="PANTHER" id="PTHR43585:SF2">
    <property type="entry name" value="ATP-GRASP ENZYME FSQD"/>
    <property type="match status" value="1"/>
</dbReference>
<dbReference type="InterPro" id="IPR011761">
    <property type="entry name" value="ATP-grasp"/>
</dbReference>
<dbReference type="HOGENOM" id="CLU_029016_6_2_4"/>
<evidence type="ECO:0000259" key="5">
    <source>
        <dbReference type="PROSITE" id="PS50975"/>
    </source>
</evidence>
<sequence length="370" mass="39473">MAHCDIVRVVDTTSAAALIAHADIVARKHSIVGVVTTSDFHVVQTATLAAQLDLPGNSPDVVDTIKDKFKMREAIARIAPGLNPAYTQAHTVDDALQFGASAGYPLVAKPLTGNDSLYVKLIEHPDALHAYFDARKRWGRDVSGQEFAHGVLLEEAIGGDEYCLDLLRAPGGNLISIGAFSKKISGRDIGHFIKIGASFPADLRNTEQLVDAIAPVVDALGFEVGAINIDCKIVDGDQVKILEMNPRLVGDQMGSHMIEIATGQNPAHAIVDVACGLPLLWQPTRSRGVAIHRLTMPRSGYFDGISNGAELAAHDGVEFVNELRARGQWIETAESNQGVVGSIIVSQPSANEAMTLATRLAADAKIRVTL</sequence>
<dbReference type="Gene3D" id="3.30.1490.20">
    <property type="entry name" value="ATP-grasp fold, A domain"/>
    <property type="match status" value="1"/>
</dbReference>
<name>R4WX34_9BURK</name>
<dbReference type="AlphaFoldDB" id="R4WX34"/>
<dbReference type="Gene3D" id="3.40.50.20">
    <property type="match status" value="1"/>
</dbReference>
<dbReference type="Pfam" id="PF18603">
    <property type="entry name" value="LAL_C2"/>
    <property type="match status" value="1"/>
</dbReference>
<dbReference type="GO" id="GO:0046872">
    <property type="term" value="F:metal ion binding"/>
    <property type="evidence" value="ECO:0007669"/>
    <property type="project" value="InterPro"/>
</dbReference>
<dbReference type="InterPro" id="IPR052032">
    <property type="entry name" value="ATP-dep_AA_Ligase"/>
</dbReference>
<dbReference type="KEGG" id="buo:BRPE64_ACDS07230"/>
<dbReference type="PANTHER" id="PTHR43585">
    <property type="entry name" value="FUMIPYRROLE BIOSYNTHESIS PROTEIN C"/>
    <property type="match status" value="1"/>
</dbReference>
<dbReference type="PROSITE" id="PS00867">
    <property type="entry name" value="CPSASE_2"/>
    <property type="match status" value="1"/>
</dbReference>
<feature type="domain" description="ATP-grasp" evidence="5">
    <location>
        <begin position="73"/>
        <end position="275"/>
    </location>
</feature>
<proteinExistence type="predicted"/>